<accession>A0A6J2YS61</accession>
<dbReference type="Pfam" id="PF03259">
    <property type="entry name" value="Robl_LC7"/>
    <property type="match status" value="1"/>
</dbReference>
<proteinExistence type="inferred from homology"/>
<evidence type="ECO:0000256" key="1">
    <source>
        <dbReference type="ARBA" id="ARBA00004371"/>
    </source>
</evidence>
<dbReference type="InterPro" id="IPR034601">
    <property type="entry name" value="LAMTOR4"/>
</dbReference>
<evidence type="ECO:0000259" key="6">
    <source>
        <dbReference type="Pfam" id="PF03259"/>
    </source>
</evidence>
<dbReference type="CTD" id="389541"/>
<dbReference type="GO" id="GO:0071230">
    <property type="term" value="P:cellular response to amino acid stimulus"/>
    <property type="evidence" value="ECO:0007669"/>
    <property type="project" value="InterPro"/>
</dbReference>
<gene>
    <name evidence="8 9" type="primary">LOC115890136</name>
</gene>
<dbReference type="RefSeq" id="XP_030766146.1">
    <property type="nucleotide sequence ID" value="XM_030910286.1"/>
</dbReference>
<feature type="domain" description="Roadblock/LAMTOR2" evidence="6">
    <location>
        <begin position="6"/>
        <end position="81"/>
    </location>
</feature>
<dbReference type="PANTHER" id="PTHR33967">
    <property type="entry name" value="RAGULATOR COMPLEX PROTEIN LAMTOR4"/>
    <property type="match status" value="1"/>
</dbReference>
<reference evidence="8 9" key="1">
    <citation type="submission" date="2025-04" db="UniProtKB">
        <authorList>
            <consortium name="RefSeq"/>
        </authorList>
    </citation>
    <scope>IDENTIFICATION</scope>
    <source>
        <tissue evidence="8 9">Gonads</tissue>
    </source>
</reference>
<dbReference type="KEGG" id="soy:115890136"/>
<keyword evidence="7" id="KW-1185">Reference proteome</keyword>
<comment type="subcellular location">
    <subcellularLocation>
        <location evidence="1">Lysosome</location>
    </subcellularLocation>
</comment>
<evidence type="ECO:0000313" key="9">
    <source>
        <dbReference type="RefSeq" id="XP_030766147.1"/>
    </source>
</evidence>
<dbReference type="PANTHER" id="PTHR33967:SF1">
    <property type="entry name" value="RAGULATOR COMPLEX PROTEIN LAMTOR4"/>
    <property type="match status" value="1"/>
</dbReference>
<protein>
    <recommendedName>
        <fullName evidence="5">Late endosomal/lysosomal adaptor and MAPK and MTOR activator 4</fullName>
    </recommendedName>
</protein>
<dbReference type="GO" id="GO:0005085">
    <property type="term" value="F:guanyl-nucleotide exchange factor activity"/>
    <property type="evidence" value="ECO:0007669"/>
    <property type="project" value="TreeGrafter"/>
</dbReference>
<name>A0A6J2YS61_SITOR</name>
<comment type="similarity">
    <text evidence="3">Belongs to the LAMTOR4 family.</text>
</comment>
<comment type="similarity">
    <text evidence="2">Belongs to the GAMAD family.</text>
</comment>
<dbReference type="RefSeq" id="XP_030766147.1">
    <property type="nucleotide sequence ID" value="XM_030910287.1"/>
</dbReference>
<evidence type="ECO:0000256" key="3">
    <source>
        <dbReference type="ARBA" id="ARBA00010627"/>
    </source>
</evidence>
<keyword evidence="4" id="KW-0458">Lysosome</keyword>
<dbReference type="SUPFAM" id="SSF103196">
    <property type="entry name" value="Roadblock/LC7 domain"/>
    <property type="match status" value="1"/>
</dbReference>
<evidence type="ECO:0000256" key="5">
    <source>
        <dbReference type="ARBA" id="ARBA00032690"/>
    </source>
</evidence>
<dbReference type="GO" id="GO:0005764">
    <property type="term" value="C:lysosome"/>
    <property type="evidence" value="ECO:0007669"/>
    <property type="project" value="UniProtKB-SubCell"/>
</dbReference>
<evidence type="ECO:0000256" key="2">
    <source>
        <dbReference type="ARBA" id="ARBA00007191"/>
    </source>
</evidence>
<organism evidence="7 9">
    <name type="scientific">Sitophilus oryzae</name>
    <name type="common">Rice weevil</name>
    <name type="synonym">Curculio oryzae</name>
    <dbReference type="NCBI Taxonomy" id="7048"/>
    <lineage>
        <taxon>Eukaryota</taxon>
        <taxon>Metazoa</taxon>
        <taxon>Ecdysozoa</taxon>
        <taxon>Arthropoda</taxon>
        <taxon>Hexapoda</taxon>
        <taxon>Insecta</taxon>
        <taxon>Pterygota</taxon>
        <taxon>Neoptera</taxon>
        <taxon>Endopterygota</taxon>
        <taxon>Coleoptera</taxon>
        <taxon>Polyphaga</taxon>
        <taxon>Cucujiformia</taxon>
        <taxon>Curculionidae</taxon>
        <taxon>Dryophthorinae</taxon>
        <taxon>Sitophilus</taxon>
    </lineage>
</organism>
<evidence type="ECO:0000256" key="4">
    <source>
        <dbReference type="ARBA" id="ARBA00023228"/>
    </source>
</evidence>
<dbReference type="AlphaFoldDB" id="A0A6J2YS61"/>
<evidence type="ECO:0000313" key="7">
    <source>
        <dbReference type="Proteomes" id="UP000504635"/>
    </source>
</evidence>
<dbReference type="Proteomes" id="UP000504635">
    <property type="component" value="Unplaced"/>
</dbReference>
<dbReference type="GO" id="GO:0032008">
    <property type="term" value="P:positive regulation of TOR signaling"/>
    <property type="evidence" value="ECO:0007669"/>
    <property type="project" value="InterPro"/>
</dbReference>
<dbReference type="GeneID" id="115890136"/>
<dbReference type="OrthoDB" id="275011at2759"/>
<dbReference type="GO" id="GO:0071986">
    <property type="term" value="C:Ragulator complex"/>
    <property type="evidence" value="ECO:0007669"/>
    <property type="project" value="InterPro"/>
</dbReference>
<evidence type="ECO:0000313" key="8">
    <source>
        <dbReference type="RefSeq" id="XP_030766146.1"/>
    </source>
</evidence>
<sequence length="90" mass="10033">MDRPALPGQTGYLILNSEGAVLASGGDLDNDEKTAQTLQELIGLANDRLDSEAFEQGFRRLTITYDDHAYMVCLSNRKVYIIKRQIEVGE</sequence>
<dbReference type="InterPro" id="IPR004942">
    <property type="entry name" value="Roadblock/LAMTOR2_dom"/>
</dbReference>